<dbReference type="EMBL" id="BNJQ01000020">
    <property type="protein sequence ID" value="GHP08341.1"/>
    <property type="molecule type" value="Genomic_DNA"/>
</dbReference>
<dbReference type="InterPro" id="IPR002683">
    <property type="entry name" value="PsbP_C"/>
</dbReference>
<name>A0A830HSA6_9CHLO</name>
<reference evidence="3" key="1">
    <citation type="submission" date="2020-10" db="EMBL/GenBank/DDBJ databases">
        <title>Unveiling of a novel bifunctional photoreceptor, Dualchrome1, isolated from a cosmopolitan green alga.</title>
        <authorList>
            <person name="Suzuki S."/>
            <person name="Kawachi M."/>
        </authorList>
    </citation>
    <scope>NUCLEOTIDE SEQUENCE</scope>
    <source>
        <strain evidence="3">NIES 2893</strain>
    </source>
</reference>
<evidence type="ECO:0000256" key="1">
    <source>
        <dbReference type="SAM" id="MobiDB-lite"/>
    </source>
</evidence>
<proteinExistence type="predicted"/>
<feature type="region of interest" description="Disordered" evidence="1">
    <location>
        <begin position="1"/>
        <end position="61"/>
    </location>
</feature>
<dbReference type="Pfam" id="PF01789">
    <property type="entry name" value="PsbP"/>
    <property type="match status" value="1"/>
</dbReference>
<dbReference type="Proteomes" id="UP000660262">
    <property type="component" value="Unassembled WGS sequence"/>
</dbReference>
<feature type="compositionally biased region" description="Low complexity" evidence="1">
    <location>
        <begin position="43"/>
        <end position="53"/>
    </location>
</feature>
<dbReference type="AlphaFoldDB" id="A0A830HSA6"/>
<sequence>MTMVMAANSSLPISRNKTVSSRRCSQSSSKSSSQRCRAPRTNASSKSVVAGSASRDDSEDEVDFGRRAVLSGVPLAIAGLAMNTQQASAIQGLVAGRLPGLSEVDSDGFCKYTRPEGKSGGHGVGWSEIPPYSFKVPDGWDEKPTSIADLGGAEVDLRFQGTEGDLAVIVAPVLRFRDVGFNADINLDEIFDGGPKQLITGFAPEITGEPLEDENLLRMEKVTANNLPKYQYEILGGDKLPGHHLLISATATKNRVYIITVNASANQWRKNKDKLLKIAESFAVSKA</sequence>
<evidence type="ECO:0000313" key="3">
    <source>
        <dbReference type="EMBL" id="GHP08341.1"/>
    </source>
</evidence>
<dbReference type="GO" id="GO:0005509">
    <property type="term" value="F:calcium ion binding"/>
    <property type="evidence" value="ECO:0007669"/>
    <property type="project" value="InterPro"/>
</dbReference>
<organism evidence="3 4">
    <name type="scientific">Pycnococcus provasolii</name>
    <dbReference type="NCBI Taxonomy" id="41880"/>
    <lineage>
        <taxon>Eukaryota</taxon>
        <taxon>Viridiplantae</taxon>
        <taxon>Chlorophyta</taxon>
        <taxon>Pseudoscourfieldiophyceae</taxon>
        <taxon>Pseudoscourfieldiales</taxon>
        <taxon>Pycnococcaceae</taxon>
        <taxon>Pycnococcus</taxon>
    </lineage>
</organism>
<feature type="compositionally biased region" description="Polar residues" evidence="1">
    <location>
        <begin position="7"/>
        <end position="19"/>
    </location>
</feature>
<dbReference type="Gene3D" id="3.40.1000.10">
    <property type="entry name" value="Mog1/PsbP, alpha/beta/alpha sandwich"/>
    <property type="match status" value="1"/>
</dbReference>
<dbReference type="PANTHER" id="PTHR31407">
    <property type="match status" value="1"/>
</dbReference>
<dbReference type="GO" id="GO:0015979">
    <property type="term" value="P:photosynthesis"/>
    <property type="evidence" value="ECO:0007669"/>
    <property type="project" value="InterPro"/>
</dbReference>
<accession>A0A830HSA6</accession>
<comment type="caution">
    <text evidence="3">The sequence shown here is derived from an EMBL/GenBank/DDBJ whole genome shotgun (WGS) entry which is preliminary data.</text>
</comment>
<feature type="compositionally biased region" description="Low complexity" evidence="1">
    <location>
        <begin position="21"/>
        <end position="36"/>
    </location>
</feature>
<dbReference type="OrthoDB" id="496416at2759"/>
<gene>
    <name evidence="3" type="ORF">PPROV_000708000</name>
</gene>
<feature type="domain" description="PsbP C-terminal" evidence="2">
    <location>
        <begin position="132"/>
        <end position="284"/>
    </location>
</feature>
<evidence type="ECO:0000313" key="4">
    <source>
        <dbReference type="Proteomes" id="UP000660262"/>
    </source>
</evidence>
<dbReference type="GO" id="GO:0009654">
    <property type="term" value="C:photosystem II oxygen evolving complex"/>
    <property type="evidence" value="ECO:0007669"/>
    <property type="project" value="InterPro"/>
</dbReference>
<dbReference type="PANTHER" id="PTHR31407:SF38">
    <property type="entry name" value="PSBP DOMAIN-CONTAINING PROTEIN 4, CHLOROPLASTIC"/>
    <property type="match status" value="1"/>
</dbReference>
<protein>
    <submittedName>
        <fullName evidence="3">Thylakoid lumenal 30 kDa protein</fullName>
    </submittedName>
</protein>
<keyword evidence="4" id="KW-1185">Reference proteome</keyword>
<dbReference type="GO" id="GO:0019898">
    <property type="term" value="C:extrinsic component of membrane"/>
    <property type="evidence" value="ECO:0007669"/>
    <property type="project" value="InterPro"/>
</dbReference>
<evidence type="ECO:0000259" key="2">
    <source>
        <dbReference type="Pfam" id="PF01789"/>
    </source>
</evidence>
<dbReference type="InterPro" id="IPR016123">
    <property type="entry name" value="Mog1/PsbP_a/b/a-sand"/>
</dbReference>
<dbReference type="SUPFAM" id="SSF55724">
    <property type="entry name" value="Mog1p/PsbP-like"/>
    <property type="match status" value="1"/>
</dbReference>